<reference evidence="2" key="1">
    <citation type="journal article" date="2012" name="PLoS Negl. Trop. Dis.">
        <title>Clear genetic distinctiveness between human- and pig-derived Trichuris based on analyses of mitochondrial datasets.</title>
        <authorList>
            <person name="Liu G.H."/>
            <person name="Gasser R.B."/>
            <person name="Su A."/>
            <person name="Nejsum P."/>
            <person name="Peng L."/>
            <person name="Lin R.Q."/>
            <person name="Li M.W."/>
            <person name="Xu M.J."/>
            <person name="Zhu X.Q."/>
        </authorList>
    </citation>
    <scope>NUCLEOTIDE SEQUENCE</scope>
</reference>
<dbReference type="Gene3D" id="1.10.287.3510">
    <property type="match status" value="1"/>
</dbReference>
<name>H9L7U0_9BILA</name>
<organism evidence="2">
    <name type="scientific">Trichuris suis</name>
    <name type="common">pig whipworm</name>
    <dbReference type="NCBI Taxonomy" id="68888"/>
    <lineage>
        <taxon>Eukaryota</taxon>
        <taxon>Metazoa</taxon>
        <taxon>Ecdysozoa</taxon>
        <taxon>Nematoda</taxon>
        <taxon>Enoplea</taxon>
        <taxon>Dorylaimia</taxon>
        <taxon>Trichinellida</taxon>
        <taxon>Trichuridae</taxon>
        <taxon>Trichuris</taxon>
    </lineage>
</organism>
<proteinExistence type="predicted"/>
<dbReference type="RefSeq" id="YP_006234082.1">
    <property type="nucleotide sequence ID" value="NC_017747.1"/>
</dbReference>
<dbReference type="GeneID" id="12354664"/>
<dbReference type="AlphaFoldDB" id="H9L7U0"/>
<keyword evidence="1" id="KW-1133">Transmembrane helix</keyword>
<keyword evidence="1" id="KW-0812">Transmembrane</keyword>
<keyword evidence="2" id="KW-0496">Mitochondrion</keyword>
<sequence length="87" mass="10048">MKHMMLNVILVMFMSGFVKIMYNSQHLLTMFIGLELVVLSLISLTWNGVWVQTMWFLVVSVVHSVFGMMLLLLTMRQLGNDKTLNVI</sequence>
<accession>H9L7U0</accession>
<dbReference type="EMBL" id="KT449823">
    <property type="protein sequence ID" value="ALF03913.1"/>
    <property type="molecule type" value="Genomic_DNA"/>
</dbReference>
<keyword evidence="1" id="KW-0472">Membrane</keyword>
<gene>
    <name evidence="2" type="primary">ND4L</name>
</gene>
<dbReference type="EMBL" id="GU070737">
    <property type="protein sequence ID" value="ACY09659.1"/>
    <property type="molecule type" value="Genomic_DNA"/>
</dbReference>
<dbReference type="CTD" id="4539"/>
<reference evidence="3" key="3">
    <citation type="submission" date="2015-08" db="EMBL/GenBank/DDBJ databases">
        <authorList>
            <person name="Babu N.S."/>
            <person name="Beckwith C.J."/>
            <person name="Beseler K.G."/>
            <person name="Brison A."/>
            <person name="Carone J.V."/>
            <person name="Caskin T.P."/>
            <person name="Diamond M."/>
            <person name="Durham M.E."/>
            <person name="Foxe J.M."/>
            <person name="Go M."/>
            <person name="Henderson B.A."/>
            <person name="Jones I.B."/>
            <person name="McGettigan J.A."/>
            <person name="Micheletti S.J."/>
            <person name="Nasrallah M.E."/>
            <person name="Ortiz D."/>
            <person name="Piller C.R."/>
            <person name="Privatt S.R."/>
            <person name="Schneider S.L."/>
            <person name="Sharp S."/>
            <person name="Smith T.C."/>
            <person name="Stanton J.D."/>
            <person name="Ullery H.E."/>
            <person name="Wilson R.J."/>
            <person name="Serrano M.G."/>
            <person name="Buck G."/>
            <person name="Lee V."/>
            <person name="Wang Y."/>
            <person name="Carvalho R."/>
            <person name="Voegtly L."/>
            <person name="Shi R."/>
            <person name="Duckworth R."/>
            <person name="Johnson A."/>
            <person name="Loviza R."/>
            <person name="Walstead R."/>
            <person name="Shah Z."/>
            <person name="Kiflezghi M."/>
            <person name="Wade K."/>
            <person name="Ball S.L."/>
            <person name="Bradley K.W."/>
            <person name="Asai D.J."/>
            <person name="Bowman C.A."/>
            <person name="Russell D.A."/>
            <person name="Pope W.H."/>
            <person name="Jacobs-Sera D."/>
            <person name="Hendrix R.W."/>
            <person name="Hatfull G.F."/>
        </authorList>
    </citation>
    <scope>NUCLEOTIDE SEQUENCE</scope>
</reference>
<evidence type="ECO:0000256" key="1">
    <source>
        <dbReference type="SAM" id="Phobius"/>
    </source>
</evidence>
<feature type="transmembrane region" description="Helical" evidence="1">
    <location>
        <begin position="52"/>
        <end position="73"/>
    </location>
</feature>
<geneLocation type="mitochondrion" evidence="2"/>
<evidence type="ECO:0000313" key="2">
    <source>
        <dbReference type="EMBL" id="ACY09659.1"/>
    </source>
</evidence>
<feature type="transmembrane region" description="Helical" evidence="1">
    <location>
        <begin position="27"/>
        <end position="46"/>
    </location>
</feature>
<feature type="transmembrane region" description="Helical" evidence="1">
    <location>
        <begin position="6"/>
        <end position="22"/>
    </location>
</feature>
<reference evidence="3" key="2">
    <citation type="journal article" date="2015" name="PLoS Negl. Trop. Dis.">
        <title>Mitochondrial Genome Analyses Suggest Multiple Trichuris Species in Humans, Baboons, and Pigs from Different Geographical Regions.</title>
        <authorList>
            <person name="Hawash M.B."/>
            <person name="Andersen L.O."/>
            <person name="Gasser R.B."/>
            <person name="Stensvold C.R."/>
            <person name="Nejsum P."/>
        </authorList>
    </citation>
    <scope>NUCLEOTIDE SEQUENCE</scope>
</reference>
<protein>
    <submittedName>
        <fullName evidence="2">NADH dehydrogenase subunit 4L</fullName>
    </submittedName>
</protein>
<evidence type="ECO:0000313" key="3">
    <source>
        <dbReference type="EMBL" id="ALF03913.1"/>
    </source>
</evidence>